<dbReference type="InterPro" id="IPR013024">
    <property type="entry name" value="GGCT-like"/>
</dbReference>
<dbReference type="InterPro" id="IPR053844">
    <property type="entry name" value="AH_C"/>
</dbReference>
<dbReference type="CDD" id="cd06661">
    <property type="entry name" value="GGCT_like"/>
    <property type="match status" value="1"/>
</dbReference>
<dbReference type="EMBL" id="BAAAID010000042">
    <property type="protein sequence ID" value="GAA0942358.1"/>
    <property type="molecule type" value="Genomic_DNA"/>
</dbReference>
<sequence>MARMFLNGQAMEGGPFHHHLRGAPLVARTRTAPGHRFFSIRDTCPGLLPDPAVGTAVEGEVYDIPDEVLRDQLLPAEPPELEFGIIRLQDGSASFSMVLYRSELERDVHKEITDFRGWRPYLKSLGGEHW</sequence>
<dbReference type="Pfam" id="PF21986">
    <property type="entry name" value="AH_C"/>
    <property type="match status" value="1"/>
</dbReference>
<evidence type="ECO:0000259" key="1">
    <source>
        <dbReference type="Pfam" id="PF21986"/>
    </source>
</evidence>
<feature type="domain" description="Allophanate hydrolase C-terminal" evidence="1">
    <location>
        <begin position="3"/>
        <end position="123"/>
    </location>
</feature>
<evidence type="ECO:0000313" key="2">
    <source>
        <dbReference type="EMBL" id="GAA0942358.1"/>
    </source>
</evidence>
<comment type="caution">
    <text evidence="2">The sequence shown here is derived from an EMBL/GenBank/DDBJ whole genome shotgun (WGS) entry which is preliminary data.</text>
</comment>
<proteinExistence type="predicted"/>
<dbReference type="Proteomes" id="UP001500418">
    <property type="component" value="Unassembled WGS sequence"/>
</dbReference>
<evidence type="ECO:0000313" key="3">
    <source>
        <dbReference type="Proteomes" id="UP001500418"/>
    </source>
</evidence>
<name>A0ABN1QGF0_9ACTN</name>
<dbReference type="Gene3D" id="3.10.490.10">
    <property type="entry name" value="Gamma-glutamyl cyclotransferase-like"/>
    <property type="match status" value="1"/>
</dbReference>
<gene>
    <name evidence="2" type="ORF">GCM10009575_058660</name>
</gene>
<dbReference type="SUPFAM" id="SSF110857">
    <property type="entry name" value="Gamma-glutamyl cyclotransferase-like"/>
    <property type="match status" value="1"/>
</dbReference>
<protein>
    <submittedName>
        <fullName evidence="2">Gamma-glutamylcyclotransferase</fullName>
    </submittedName>
</protein>
<dbReference type="InterPro" id="IPR036568">
    <property type="entry name" value="GGCT-like_sf"/>
</dbReference>
<reference evidence="2 3" key="1">
    <citation type="journal article" date="2019" name="Int. J. Syst. Evol. Microbiol.">
        <title>The Global Catalogue of Microorganisms (GCM) 10K type strain sequencing project: providing services to taxonomists for standard genome sequencing and annotation.</title>
        <authorList>
            <consortium name="The Broad Institute Genomics Platform"/>
            <consortium name="The Broad Institute Genome Sequencing Center for Infectious Disease"/>
            <person name="Wu L."/>
            <person name="Ma J."/>
        </authorList>
    </citation>
    <scope>NUCLEOTIDE SEQUENCE [LARGE SCALE GENOMIC DNA]</scope>
    <source>
        <strain evidence="2 3">JCM 11444</strain>
    </source>
</reference>
<organism evidence="2 3">
    <name type="scientific">Streptomyces rhizosphaericus</name>
    <dbReference type="NCBI Taxonomy" id="114699"/>
    <lineage>
        <taxon>Bacteria</taxon>
        <taxon>Bacillati</taxon>
        <taxon>Actinomycetota</taxon>
        <taxon>Actinomycetes</taxon>
        <taxon>Kitasatosporales</taxon>
        <taxon>Streptomycetaceae</taxon>
        <taxon>Streptomyces</taxon>
        <taxon>Streptomyces violaceusniger group</taxon>
    </lineage>
</organism>
<accession>A0ABN1QGF0</accession>
<keyword evidence="3" id="KW-1185">Reference proteome</keyword>